<protein>
    <submittedName>
        <fullName evidence="1">Uncharacterized protein</fullName>
    </submittedName>
</protein>
<evidence type="ECO:0000313" key="1">
    <source>
        <dbReference type="EMBL" id="CAG7831716.1"/>
    </source>
</evidence>
<name>A0A8J2LGT3_9HEXA</name>
<feature type="non-terminal residue" evidence="1">
    <location>
        <position position="1"/>
    </location>
</feature>
<evidence type="ECO:0000313" key="2">
    <source>
        <dbReference type="Proteomes" id="UP000708208"/>
    </source>
</evidence>
<reference evidence="1" key="1">
    <citation type="submission" date="2021-06" db="EMBL/GenBank/DDBJ databases">
        <authorList>
            <person name="Hodson N. C."/>
            <person name="Mongue J. A."/>
            <person name="Jaron S. K."/>
        </authorList>
    </citation>
    <scope>NUCLEOTIDE SEQUENCE</scope>
</reference>
<gene>
    <name evidence="1" type="ORF">AFUS01_LOCUS41443</name>
</gene>
<dbReference type="Proteomes" id="UP000708208">
    <property type="component" value="Unassembled WGS sequence"/>
</dbReference>
<dbReference type="AlphaFoldDB" id="A0A8J2LGT3"/>
<dbReference type="EMBL" id="CAJVCH010561703">
    <property type="protein sequence ID" value="CAG7831716.1"/>
    <property type="molecule type" value="Genomic_DNA"/>
</dbReference>
<accession>A0A8J2LGT3</accession>
<sequence length="30" mass="3175">SLSSYIQIFFPSPVCLPASLTALPPKSPNV</sequence>
<proteinExistence type="predicted"/>
<comment type="caution">
    <text evidence="1">The sequence shown here is derived from an EMBL/GenBank/DDBJ whole genome shotgun (WGS) entry which is preliminary data.</text>
</comment>
<keyword evidence="2" id="KW-1185">Reference proteome</keyword>
<organism evidence="1 2">
    <name type="scientific">Allacma fusca</name>
    <dbReference type="NCBI Taxonomy" id="39272"/>
    <lineage>
        <taxon>Eukaryota</taxon>
        <taxon>Metazoa</taxon>
        <taxon>Ecdysozoa</taxon>
        <taxon>Arthropoda</taxon>
        <taxon>Hexapoda</taxon>
        <taxon>Collembola</taxon>
        <taxon>Symphypleona</taxon>
        <taxon>Sminthuridae</taxon>
        <taxon>Allacma</taxon>
    </lineage>
</organism>